<dbReference type="SUPFAM" id="SSF51735">
    <property type="entry name" value="NAD(P)-binding Rossmann-fold domains"/>
    <property type="match status" value="1"/>
</dbReference>
<protein>
    <recommendedName>
        <fullName evidence="5">Short-chain dehydrogenase</fullName>
    </recommendedName>
</protein>
<keyword evidence="4" id="KW-1185">Reference proteome</keyword>
<reference evidence="3 4" key="1">
    <citation type="submission" date="2014-11" db="EMBL/GenBank/DDBJ databases">
        <title>Mycobacterium setense Manresensis Genome.</title>
        <authorList>
            <person name="Rech G."/>
            <person name="Sumoy L."/>
        </authorList>
    </citation>
    <scope>NUCLEOTIDE SEQUENCE [LARGE SCALE GENOMIC DNA]</scope>
    <source>
        <strain evidence="3 4">Manresensis</strain>
    </source>
</reference>
<comment type="similarity">
    <text evidence="1">Belongs to the short-chain dehydrogenases/reductases (SDR) family.</text>
</comment>
<comment type="caution">
    <text evidence="3">The sequence shown here is derived from an EMBL/GenBank/DDBJ whole genome shotgun (WGS) entry which is preliminary data.</text>
</comment>
<sequence>MTARSKISEYAGGWALVTGAAREQGLGYAFARHLAAEGLNLVLVDVLDEDLTLRAQELRDQFDIEVRTAACDLGEPAPYAAIESAIAGIVVDVLICNHMFTPTDTPPILDMPLETHSRMIDINARGYTNLIHRFGTEMRGRGRGAIIIVSSGVGLTSGPYTGAYSANKAFQLMFGQALWYELRGTGVDVLVMIAGLMNTQGDALSKYPRWLMAEPAAVVPEVLSALGRKPTVVPGFASRAFLFVQTRLMSRKQALTAIGRFMASGLGKN</sequence>
<dbReference type="EMBL" id="JTLZ01000001">
    <property type="protein sequence ID" value="KHO28395.1"/>
    <property type="molecule type" value="Genomic_DNA"/>
</dbReference>
<evidence type="ECO:0000313" key="3">
    <source>
        <dbReference type="EMBL" id="KHO28395.1"/>
    </source>
</evidence>
<evidence type="ECO:0000313" key="4">
    <source>
        <dbReference type="Proteomes" id="UP000031004"/>
    </source>
</evidence>
<evidence type="ECO:0000256" key="1">
    <source>
        <dbReference type="ARBA" id="ARBA00006484"/>
    </source>
</evidence>
<dbReference type="InterPro" id="IPR036291">
    <property type="entry name" value="NAD(P)-bd_dom_sf"/>
</dbReference>
<keyword evidence="2" id="KW-0560">Oxidoreductase</keyword>
<dbReference type="Pfam" id="PF00106">
    <property type="entry name" value="adh_short"/>
    <property type="match status" value="1"/>
</dbReference>
<dbReference type="PANTHER" id="PTHR43899:SF13">
    <property type="entry name" value="RH59310P"/>
    <property type="match status" value="1"/>
</dbReference>
<dbReference type="Gene3D" id="3.40.50.720">
    <property type="entry name" value="NAD(P)-binding Rossmann-like Domain"/>
    <property type="match status" value="1"/>
</dbReference>
<dbReference type="PRINTS" id="PR00081">
    <property type="entry name" value="GDHRDH"/>
</dbReference>
<dbReference type="InterPro" id="IPR051019">
    <property type="entry name" value="VLCFA-Steroid_DH"/>
</dbReference>
<gene>
    <name evidence="3" type="ORF">QQ44_02465</name>
</gene>
<dbReference type="Proteomes" id="UP000031004">
    <property type="component" value="Unassembled WGS sequence"/>
</dbReference>
<organism evidence="3 4">
    <name type="scientific">Mycolicibacterium setense</name>
    <dbReference type="NCBI Taxonomy" id="431269"/>
    <lineage>
        <taxon>Bacteria</taxon>
        <taxon>Bacillati</taxon>
        <taxon>Actinomycetota</taxon>
        <taxon>Actinomycetes</taxon>
        <taxon>Mycobacteriales</taxon>
        <taxon>Mycobacteriaceae</taxon>
        <taxon>Mycolicibacterium</taxon>
    </lineage>
</organism>
<dbReference type="RefSeq" id="WP_039313685.1">
    <property type="nucleotide sequence ID" value="NZ_JACKSA010000014.1"/>
</dbReference>
<name>A0ABR4Z2Q5_9MYCO</name>
<accession>A0ABR4Z2Q5</accession>
<dbReference type="InterPro" id="IPR002347">
    <property type="entry name" value="SDR_fam"/>
</dbReference>
<evidence type="ECO:0000256" key="2">
    <source>
        <dbReference type="ARBA" id="ARBA00023002"/>
    </source>
</evidence>
<proteinExistence type="inferred from homology"/>
<dbReference type="PANTHER" id="PTHR43899">
    <property type="entry name" value="RH59310P"/>
    <property type="match status" value="1"/>
</dbReference>
<evidence type="ECO:0008006" key="5">
    <source>
        <dbReference type="Google" id="ProtNLM"/>
    </source>
</evidence>